<feature type="region of interest" description="Disordered" evidence="4">
    <location>
        <begin position="531"/>
        <end position="555"/>
    </location>
</feature>
<dbReference type="InterPro" id="IPR001005">
    <property type="entry name" value="SANT/Myb"/>
</dbReference>
<dbReference type="OMA" id="NIPRTSC"/>
<evidence type="ECO:0000313" key="6">
    <source>
        <dbReference type="EnsemblMetazoa" id="ASTEI08139-PA"/>
    </source>
</evidence>
<dbReference type="SUPFAM" id="SSF46689">
    <property type="entry name" value="Homeodomain-like"/>
    <property type="match status" value="1"/>
</dbReference>
<feature type="region of interest" description="Disordered" evidence="4">
    <location>
        <begin position="567"/>
        <end position="643"/>
    </location>
</feature>
<dbReference type="PANTHER" id="PTHR13992:SF39">
    <property type="entry name" value="SMRTER, ISOFORM G"/>
    <property type="match status" value="1"/>
</dbReference>
<comment type="similarity">
    <text evidence="2">Belongs to the N-CoR nuclear receptor corepressors family.</text>
</comment>
<feature type="compositionally biased region" description="Polar residues" evidence="4">
    <location>
        <begin position="739"/>
        <end position="749"/>
    </location>
</feature>
<evidence type="ECO:0000313" key="7">
    <source>
        <dbReference type="Proteomes" id="UP000076408"/>
    </source>
</evidence>
<reference evidence="6" key="2">
    <citation type="submission" date="2020-05" db="UniProtKB">
        <authorList>
            <consortium name="EnsemblMetazoa"/>
        </authorList>
    </citation>
    <scope>IDENTIFICATION</scope>
    <source>
        <strain evidence="6">Indian</strain>
    </source>
</reference>
<keyword evidence="3" id="KW-0175">Coiled coil</keyword>
<name>A0A182YI53_ANOST</name>
<dbReference type="GO" id="GO:0032991">
    <property type="term" value="C:protein-containing complex"/>
    <property type="evidence" value="ECO:0007669"/>
    <property type="project" value="UniProtKB-ARBA"/>
</dbReference>
<dbReference type="EnsemblMetazoa" id="ASTEI08139-RA">
    <property type="protein sequence ID" value="ASTEI08139-PA"/>
    <property type="gene ID" value="ASTEI08139"/>
</dbReference>
<feature type="compositionally biased region" description="Basic and acidic residues" evidence="4">
    <location>
        <begin position="569"/>
        <end position="583"/>
    </location>
</feature>
<organism evidence="6 7">
    <name type="scientific">Anopheles stephensi</name>
    <name type="common">Indo-Pakistan malaria mosquito</name>
    <dbReference type="NCBI Taxonomy" id="30069"/>
    <lineage>
        <taxon>Eukaryota</taxon>
        <taxon>Metazoa</taxon>
        <taxon>Ecdysozoa</taxon>
        <taxon>Arthropoda</taxon>
        <taxon>Hexapoda</taxon>
        <taxon>Insecta</taxon>
        <taxon>Pterygota</taxon>
        <taxon>Neoptera</taxon>
        <taxon>Endopterygota</taxon>
        <taxon>Diptera</taxon>
        <taxon>Nematocera</taxon>
        <taxon>Culicoidea</taxon>
        <taxon>Culicidae</taxon>
        <taxon>Anophelinae</taxon>
        <taxon>Anopheles</taxon>
    </lineage>
</organism>
<dbReference type="Gene3D" id="1.20.5.430">
    <property type="match status" value="1"/>
</dbReference>
<sequence length="769" mass="83567">MSPPRPGPGAAGAANYPSFGGAPAREAPLRYVQNNSYVPTFIRDASPFTRVSQVQQVVAEYRQVVPSSVIGAANVVPNSIVPPSISIVNNMDQAPQPQIVMQQIPQQVPQQTPTRPRISLLHPNPDYHLQTSRSLVSTVPDSTGPPAFKKIRLNEVVGSQHPPPVMGSVPLSVGSASNATTLLKVDTRESPVVMVPSGAYHPQVEAISPTLPSDPMEELRATKDELLQQIAKVDNEIDKAEKKIASLKKKQESLEEASAKPPIEESSSEAQPKHRNLAQKIYAENRKRASAAHAVLTTLCSLGADPLPLYNQPSDAEVCREVQERHRMFKQRLLLHFRKIKTERAAKQCEITERYARLSQEWTKRVDKLDASAKRKAKEAKNREFFEKVFPELRKQREDKERFNRVGSRIKSEADLEEIMDGLQEQAMEDKKMRSYAVIPPLMLDSRQRRLVFNNENGALIDMETEFKLCIAFQERLSLNVWTSGEKEIFREKFLQHSKNFGTIAASLDRKSTQDCVRYYYLSKKTENYKQLLRKSRQRTRSSRNPQKSNQQQTQSIVDAMTTGVTTRLQREQQQKTVGRDRAANSTNSTIGSNATSNVVNVTTNPSSNTVPASNNNNGCSGNNITSSSSNNSVTNNTNAINDATGTGNNGSISGSCNTNSSSLSSPSGYGVSVSVAASTVTSAGGNSSNNANSSSNATNSSNSNTTTTMGSANESNANSNGATASNNTSATAGGDSADISSKTNENELSVSTGTMHTTTTAGASAAVT</sequence>
<dbReference type="InterPro" id="IPR017884">
    <property type="entry name" value="SANT_dom"/>
</dbReference>
<dbReference type="InterPro" id="IPR031557">
    <property type="entry name" value="N-CoR_GPS2_interact"/>
</dbReference>
<feature type="region of interest" description="Disordered" evidence="4">
    <location>
        <begin position="249"/>
        <end position="275"/>
    </location>
</feature>
<dbReference type="SMART" id="SM00717">
    <property type="entry name" value="SANT"/>
    <property type="match status" value="1"/>
</dbReference>
<feature type="compositionally biased region" description="Low complexity" evidence="4">
    <location>
        <begin position="593"/>
        <end position="643"/>
    </location>
</feature>
<dbReference type="PANTHER" id="PTHR13992">
    <property type="entry name" value="NUCLEAR RECEPTOR CO-REPRESSOR RELATED NCOR"/>
    <property type="match status" value="1"/>
</dbReference>
<dbReference type="Pfam" id="PF15784">
    <property type="entry name" value="GPS2_interact"/>
    <property type="match status" value="1"/>
</dbReference>
<dbReference type="InterPro" id="IPR009057">
    <property type="entry name" value="Homeodomain-like_sf"/>
</dbReference>
<dbReference type="AlphaFoldDB" id="A0A182YI53"/>
<dbReference type="GO" id="GO:0006357">
    <property type="term" value="P:regulation of transcription by RNA polymerase II"/>
    <property type="evidence" value="ECO:0007669"/>
    <property type="project" value="TreeGrafter"/>
</dbReference>
<dbReference type="GO" id="GO:0000785">
    <property type="term" value="C:chromatin"/>
    <property type="evidence" value="ECO:0007669"/>
    <property type="project" value="TreeGrafter"/>
</dbReference>
<dbReference type="InterPro" id="IPR051571">
    <property type="entry name" value="N-CoR_corepressor"/>
</dbReference>
<feature type="region of interest" description="Disordered" evidence="4">
    <location>
        <begin position="682"/>
        <end position="769"/>
    </location>
</feature>
<dbReference type="PROSITE" id="PS51293">
    <property type="entry name" value="SANT"/>
    <property type="match status" value="1"/>
</dbReference>
<dbReference type="Proteomes" id="UP000076408">
    <property type="component" value="Unassembled WGS sequence"/>
</dbReference>
<dbReference type="VEuPathDB" id="VectorBase:ASTE003628"/>
<keyword evidence="7" id="KW-1185">Reference proteome</keyword>
<reference evidence="7" key="1">
    <citation type="journal article" date="2014" name="Genome Biol.">
        <title>Genome analysis of a major urban malaria vector mosquito, Anopheles stephensi.</title>
        <authorList>
            <person name="Jiang X."/>
            <person name="Peery A."/>
            <person name="Hall A.B."/>
            <person name="Sharma A."/>
            <person name="Chen X.G."/>
            <person name="Waterhouse R.M."/>
            <person name="Komissarov A."/>
            <person name="Riehle M.M."/>
            <person name="Shouche Y."/>
            <person name="Sharakhova M.V."/>
            <person name="Lawson D."/>
            <person name="Pakpour N."/>
            <person name="Arensburger P."/>
            <person name="Davidson V.L."/>
            <person name="Eiglmeier K."/>
            <person name="Emrich S."/>
            <person name="George P."/>
            <person name="Kennedy R.C."/>
            <person name="Mane S.P."/>
            <person name="Maslen G."/>
            <person name="Oringanje C."/>
            <person name="Qi Y."/>
            <person name="Settlage R."/>
            <person name="Tojo M."/>
            <person name="Tubio J.M."/>
            <person name="Unger M.F."/>
            <person name="Wang B."/>
            <person name="Vernick K.D."/>
            <person name="Ribeiro J.M."/>
            <person name="James A.A."/>
            <person name="Michel K."/>
            <person name="Riehle M.A."/>
            <person name="Luckhart S."/>
            <person name="Sharakhov I.V."/>
            <person name="Tu Z."/>
        </authorList>
    </citation>
    <scope>NUCLEOTIDE SEQUENCE [LARGE SCALE GENOMIC DNA]</scope>
    <source>
        <strain evidence="7">Indian</strain>
    </source>
</reference>
<dbReference type="GO" id="GO:0005654">
    <property type="term" value="C:nucleoplasm"/>
    <property type="evidence" value="ECO:0007669"/>
    <property type="project" value="UniProtKB-ARBA"/>
</dbReference>
<evidence type="ECO:0000256" key="2">
    <source>
        <dbReference type="ARBA" id="ARBA00010097"/>
    </source>
</evidence>
<proteinExistence type="inferred from homology"/>
<comment type="subcellular location">
    <subcellularLocation>
        <location evidence="1">Nucleus</location>
    </subcellularLocation>
</comment>
<evidence type="ECO:0000256" key="1">
    <source>
        <dbReference type="ARBA" id="ARBA00004123"/>
    </source>
</evidence>
<feature type="compositionally biased region" description="Low complexity" evidence="4">
    <location>
        <begin position="750"/>
        <end position="769"/>
    </location>
</feature>
<feature type="compositionally biased region" description="Basic residues" evidence="4">
    <location>
        <begin position="532"/>
        <end position="542"/>
    </location>
</feature>
<accession>A0A182YI53</accession>
<dbReference type="Gene3D" id="1.10.10.60">
    <property type="entry name" value="Homeodomain-like"/>
    <property type="match status" value="1"/>
</dbReference>
<evidence type="ECO:0000256" key="3">
    <source>
        <dbReference type="ARBA" id="ARBA00023054"/>
    </source>
</evidence>
<protein>
    <recommendedName>
        <fullName evidence="5">SANT domain-containing protein</fullName>
    </recommendedName>
</protein>
<feature type="compositionally biased region" description="Low complexity" evidence="4">
    <location>
        <begin position="682"/>
        <end position="735"/>
    </location>
</feature>
<dbReference type="VEuPathDB" id="VectorBase:ASTEI20_044830"/>
<feature type="domain" description="SANT" evidence="5">
    <location>
        <begin position="477"/>
        <end position="528"/>
    </location>
</feature>
<dbReference type="STRING" id="30069.A0A182YI53"/>
<evidence type="ECO:0000259" key="5">
    <source>
        <dbReference type="PROSITE" id="PS51293"/>
    </source>
</evidence>
<dbReference type="VEuPathDB" id="VectorBase:ASTEI08139"/>
<evidence type="ECO:0000256" key="4">
    <source>
        <dbReference type="SAM" id="MobiDB-lite"/>
    </source>
</evidence>
<feature type="compositionally biased region" description="Polar residues" evidence="4">
    <location>
        <begin position="543"/>
        <end position="555"/>
    </location>
</feature>